<dbReference type="InterPro" id="IPR051465">
    <property type="entry name" value="Cell_Envelope_Struct_Comp"/>
</dbReference>
<evidence type="ECO:0000313" key="3">
    <source>
        <dbReference type="EMBL" id="MDR6548948.1"/>
    </source>
</evidence>
<feature type="domain" description="SLH" evidence="2">
    <location>
        <begin position="25"/>
        <end position="88"/>
    </location>
</feature>
<comment type="caution">
    <text evidence="3">The sequence shown here is derived from an EMBL/GenBank/DDBJ whole genome shotgun (WGS) entry which is preliminary data.</text>
</comment>
<dbReference type="PANTHER" id="PTHR43308:SF5">
    <property type="entry name" value="S-LAYER PROTEIN _ PEPTIDOGLYCAN ENDO-BETA-N-ACETYLGLUCOSAMINIDASE"/>
    <property type="match status" value="1"/>
</dbReference>
<evidence type="ECO:0000256" key="1">
    <source>
        <dbReference type="SAM" id="SignalP"/>
    </source>
</evidence>
<name>A0ABU1NNA3_9BACL</name>
<proteinExistence type="predicted"/>
<dbReference type="PANTHER" id="PTHR43308">
    <property type="entry name" value="OUTER MEMBRANE PROTEIN ALPHA-RELATED"/>
    <property type="match status" value="1"/>
</dbReference>
<feature type="signal peptide" evidence="1">
    <location>
        <begin position="1"/>
        <end position="24"/>
    </location>
</feature>
<sequence>MKKSLVALSSVLAFSLLGAFPILADQTNQFPDLKNHWAKETVTTAVNHKYVDGYSDGTFRPENYVTGAEFIKMVVTASGLKVEGMTEGSQWFVPYVKAAVEKGLVREESVTNEFLQNPLTRLEMAKVSVRATDPLLQQKHVSINDQGAMYTASSKGLIQGMFGGELAPDGSTTRAQSVTIIERILTLNEGGKLPVDKTAVGQAELQLKRTNIFSMIPAFGGKINTGKEWTPDKLAYASADGKYKGEIDQVIAIDMEDPNDPHRHLLGDIDTLHWFDRTERSGKLMPLVKDYPKSYVILVQSHTVFNNDPESYPGRYGLGMTFSGFESPNMEAFKAGELNSLATLFRDKFGDTAAFILPKEGTVATRGVDIAVSLPAKPPVSIATKVIVSTQRALE</sequence>
<evidence type="ECO:0000313" key="4">
    <source>
        <dbReference type="Proteomes" id="UP001267290"/>
    </source>
</evidence>
<feature type="chain" id="PRO_5045842768" description="SLH domain-containing protein" evidence="1">
    <location>
        <begin position="25"/>
        <end position="395"/>
    </location>
</feature>
<dbReference type="Pfam" id="PF00395">
    <property type="entry name" value="SLH"/>
    <property type="match status" value="2"/>
</dbReference>
<reference evidence="3 4" key="1">
    <citation type="submission" date="2023-07" db="EMBL/GenBank/DDBJ databases">
        <title>Sorghum-associated microbial communities from plants grown in Nebraska, USA.</title>
        <authorList>
            <person name="Schachtman D."/>
        </authorList>
    </citation>
    <scope>NUCLEOTIDE SEQUENCE [LARGE SCALE GENOMIC DNA]</scope>
    <source>
        <strain evidence="3 4">CC258</strain>
    </source>
</reference>
<keyword evidence="4" id="KW-1185">Reference proteome</keyword>
<dbReference type="PROSITE" id="PS51272">
    <property type="entry name" value="SLH"/>
    <property type="match status" value="1"/>
</dbReference>
<dbReference type="RefSeq" id="WP_310222525.1">
    <property type="nucleotide sequence ID" value="NZ_JAVDSB010000001.1"/>
</dbReference>
<gene>
    <name evidence="3" type="ORF">J2736_000131</name>
</gene>
<accession>A0ABU1NNA3</accession>
<evidence type="ECO:0000259" key="2">
    <source>
        <dbReference type="PROSITE" id="PS51272"/>
    </source>
</evidence>
<protein>
    <recommendedName>
        <fullName evidence="2">SLH domain-containing protein</fullName>
    </recommendedName>
</protein>
<organism evidence="3 4">
    <name type="scientific">Paenibacillus qinlingensis</name>
    <dbReference type="NCBI Taxonomy" id="1837343"/>
    <lineage>
        <taxon>Bacteria</taxon>
        <taxon>Bacillati</taxon>
        <taxon>Bacillota</taxon>
        <taxon>Bacilli</taxon>
        <taxon>Bacillales</taxon>
        <taxon>Paenibacillaceae</taxon>
        <taxon>Paenibacillus</taxon>
    </lineage>
</organism>
<dbReference type="Proteomes" id="UP001267290">
    <property type="component" value="Unassembled WGS sequence"/>
</dbReference>
<dbReference type="InterPro" id="IPR001119">
    <property type="entry name" value="SLH_dom"/>
</dbReference>
<dbReference type="EMBL" id="JAVDSB010000001">
    <property type="protein sequence ID" value="MDR6548948.1"/>
    <property type="molecule type" value="Genomic_DNA"/>
</dbReference>
<keyword evidence="1" id="KW-0732">Signal</keyword>